<dbReference type="Gene3D" id="1.10.150.130">
    <property type="match status" value="1"/>
</dbReference>
<protein>
    <submittedName>
        <fullName evidence="9">Site-specific integrase</fullName>
    </submittedName>
</protein>
<evidence type="ECO:0000256" key="4">
    <source>
        <dbReference type="ARBA" id="ARBA00023125"/>
    </source>
</evidence>
<comment type="similarity">
    <text evidence="2">Belongs to the 'phage' integrase family.</text>
</comment>
<dbReference type="InterPro" id="IPR002104">
    <property type="entry name" value="Integrase_catalytic"/>
</dbReference>
<dbReference type="InterPro" id="IPR050090">
    <property type="entry name" value="Tyrosine_recombinase_XerCD"/>
</dbReference>
<dbReference type="PANTHER" id="PTHR30349:SF41">
    <property type="entry name" value="INTEGRASE_RECOMBINASE PROTEIN MJ0367-RELATED"/>
    <property type="match status" value="1"/>
</dbReference>
<dbReference type="Pfam" id="PF14659">
    <property type="entry name" value="Phage_int_SAM_3"/>
    <property type="match status" value="1"/>
</dbReference>
<dbReference type="CDD" id="cd01189">
    <property type="entry name" value="INT_ICEBs1_C_like"/>
    <property type="match status" value="1"/>
</dbReference>
<keyword evidence="4 6" id="KW-0238">DNA-binding</keyword>
<keyword evidence="5" id="KW-0233">DNA recombination</keyword>
<organism evidence="9 10">
    <name type="scientific">Subdoligranulum variabile</name>
    <dbReference type="NCBI Taxonomy" id="214851"/>
    <lineage>
        <taxon>Bacteria</taxon>
        <taxon>Bacillati</taxon>
        <taxon>Bacillota</taxon>
        <taxon>Clostridia</taxon>
        <taxon>Eubacteriales</taxon>
        <taxon>Oscillospiraceae</taxon>
        <taxon>Subdoligranulum</taxon>
    </lineage>
</organism>
<dbReference type="EMBL" id="JAGZGG010000067">
    <property type="protein sequence ID" value="MBS5333828.1"/>
    <property type="molecule type" value="Genomic_DNA"/>
</dbReference>
<proteinExistence type="inferred from homology"/>
<dbReference type="PANTHER" id="PTHR30349">
    <property type="entry name" value="PHAGE INTEGRASE-RELATED"/>
    <property type="match status" value="1"/>
</dbReference>
<name>A0A943HJ87_9FIRM</name>
<comment type="caution">
    <text evidence="9">The sequence shown here is derived from an EMBL/GenBank/DDBJ whole genome shotgun (WGS) entry which is preliminary data.</text>
</comment>
<dbReference type="InterPro" id="IPR010998">
    <property type="entry name" value="Integrase_recombinase_N"/>
</dbReference>
<dbReference type="Gene3D" id="1.10.443.10">
    <property type="entry name" value="Intergrase catalytic core"/>
    <property type="match status" value="1"/>
</dbReference>
<evidence type="ECO:0000256" key="6">
    <source>
        <dbReference type="PROSITE-ProRule" id="PRU01248"/>
    </source>
</evidence>
<dbReference type="GO" id="GO:0006310">
    <property type="term" value="P:DNA recombination"/>
    <property type="evidence" value="ECO:0007669"/>
    <property type="project" value="UniProtKB-KW"/>
</dbReference>
<comment type="function">
    <text evidence="1">Site-specific tyrosine recombinase, which acts by catalyzing the cutting and rejoining of the recombining DNA molecules.</text>
</comment>
<evidence type="ECO:0000259" key="8">
    <source>
        <dbReference type="PROSITE" id="PS51900"/>
    </source>
</evidence>
<dbReference type="GO" id="GO:0015074">
    <property type="term" value="P:DNA integration"/>
    <property type="evidence" value="ECO:0007669"/>
    <property type="project" value="UniProtKB-KW"/>
</dbReference>
<dbReference type="SUPFAM" id="SSF56349">
    <property type="entry name" value="DNA breaking-rejoining enzymes"/>
    <property type="match status" value="1"/>
</dbReference>
<evidence type="ECO:0000256" key="2">
    <source>
        <dbReference type="ARBA" id="ARBA00008857"/>
    </source>
</evidence>
<dbReference type="PROSITE" id="PS51900">
    <property type="entry name" value="CB"/>
    <property type="match status" value="1"/>
</dbReference>
<evidence type="ECO:0000313" key="10">
    <source>
        <dbReference type="Proteomes" id="UP000759273"/>
    </source>
</evidence>
<evidence type="ECO:0000256" key="5">
    <source>
        <dbReference type="ARBA" id="ARBA00023172"/>
    </source>
</evidence>
<evidence type="ECO:0000259" key="7">
    <source>
        <dbReference type="PROSITE" id="PS51898"/>
    </source>
</evidence>
<dbReference type="InterPro" id="IPR004107">
    <property type="entry name" value="Integrase_SAM-like_N"/>
</dbReference>
<evidence type="ECO:0000313" key="9">
    <source>
        <dbReference type="EMBL" id="MBS5333828.1"/>
    </source>
</evidence>
<reference evidence="9" key="1">
    <citation type="submission" date="2021-02" db="EMBL/GenBank/DDBJ databases">
        <title>Infant gut strain persistence is associated with maternal origin, phylogeny, and functional potential including surface adhesion and iron acquisition.</title>
        <authorList>
            <person name="Lou Y.C."/>
        </authorList>
    </citation>
    <scope>NUCLEOTIDE SEQUENCE</scope>
    <source>
        <strain evidence="9">L3_101_000M1_dasL3_101_000M1_concoct_87</strain>
    </source>
</reference>
<dbReference type="InterPro" id="IPR011010">
    <property type="entry name" value="DNA_brk_join_enz"/>
</dbReference>
<gene>
    <name evidence="9" type="ORF">KHY36_15070</name>
</gene>
<evidence type="ECO:0000256" key="3">
    <source>
        <dbReference type="ARBA" id="ARBA00022908"/>
    </source>
</evidence>
<dbReference type="Pfam" id="PF00589">
    <property type="entry name" value="Phage_integrase"/>
    <property type="match status" value="1"/>
</dbReference>
<feature type="domain" description="Core-binding (CB)" evidence="8">
    <location>
        <begin position="62"/>
        <end position="150"/>
    </location>
</feature>
<evidence type="ECO:0000256" key="1">
    <source>
        <dbReference type="ARBA" id="ARBA00003283"/>
    </source>
</evidence>
<dbReference type="InterPro" id="IPR013762">
    <property type="entry name" value="Integrase-like_cat_sf"/>
</dbReference>
<dbReference type="PROSITE" id="PS51898">
    <property type="entry name" value="TYR_RECOMBINASE"/>
    <property type="match status" value="1"/>
</dbReference>
<keyword evidence="3" id="KW-0229">DNA integration</keyword>
<feature type="domain" description="Tyr recombinase" evidence="7">
    <location>
        <begin position="170"/>
        <end position="364"/>
    </location>
</feature>
<dbReference type="Proteomes" id="UP000759273">
    <property type="component" value="Unassembled WGS sequence"/>
</dbReference>
<sequence length="373" mass="43147">MNIYKRKDGRWEARYIKSRTAQGKPLYGYLYASSYHEARNRLQDVIRLQGNAPNSKEMCKGSVFEFFSIEWLDTFSTNFKESTYIRYRTLIKCYLTPYFQTAKIENITKEHVLDFCKEIETHGKRDGTALSTKTVSDILSVLRRILHYAKAQNIPVDSAIFDIRIKQTPKPLPVLSLSEQLTLQKYLIGHPDCLNLGILLCLFTGIRIGELCALTWDKISLSERSLCICRTMQRIQTRIPESQRTHILISSPKSSSANRTIPISHMLFEYLSMYPLSKTGYFLSGSLSRTIEPRCIQRRFHKILTVCGLENRNFHVLRHTFATRCVEAKIDIKTLSEILGHSSVTITMNRYVHPSLELKRETMEQLADFISVK</sequence>
<dbReference type="InterPro" id="IPR044068">
    <property type="entry name" value="CB"/>
</dbReference>
<dbReference type="AlphaFoldDB" id="A0A943HJ87"/>
<dbReference type="GO" id="GO:0003677">
    <property type="term" value="F:DNA binding"/>
    <property type="evidence" value="ECO:0007669"/>
    <property type="project" value="UniProtKB-UniRule"/>
</dbReference>
<accession>A0A943HJ87</accession>